<name>A0AA88TPQ8_9TELE</name>
<dbReference type="EMBL" id="JAUYZG010000019">
    <property type="protein sequence ID" value="KAK2878638.1"/>
    <property type="molecule type" value="Genomic_DNA"/>
</dbReference>
<keyword evidence="2" id="KW-1185">Reference proteome</keyword>
<evidence type="ECO:0000313" key="2">
    <source>
        <dbReference type="Proteomes" id="UP001187343"/>
    </source>
</evidence>
<gene>
    <name evidence="1" type="ORF">Q8A67_019429</name>
</gene>
<protein>
    <submittedName>
        <fullName evidence="1">Uncharacterized protein</fullName>
    </submittedName>
</protein>
<proteinExistence type="predicted"/>
<evidence type="ECO:0000313" key="1">
    <source>
        <dbReference type="EMBL" id="KAK2878638.1"/>
    </source>
</evidence>
<sequence>MAKPKTLKGVCYLREKLKDSVLRVHLIPSQEREQCQMAEYSSRDSGQVVDRHPPSEYTDILADCQQTACGM</sequence>
<organism evidence="1 2">
    <name type="scientific">Cirrhinus molitorella</name>
    <name type="common">mud carp</name>
    <dbReference type="NCBI Taxonomy" id="172907"/>
    <lineage>
        <taxon>Eukaryota</taxon>
        <taxon>Metazoa</taxon>
        <taxon>Chordata</taxon>
        <taxon>Craniata</taxon>
        <taxon>Vertebrata</taxon>
        <taxon>Euteleostomi</taxon>
        <taxon>Actinopterygii</taxon>
        <taxon>Neopterygii</taxon>
        <taxon>Teleostei</taxon>
        <taxon>Ostariophysi</taxon>
        <taxon>Cypriniformes</taxon>
        <taxon>Cyprinidae</taxon>
        <taxon>Labeoninae</taxon>
        <taxon>Labeonini</taxon>
        <taxon>Cirrhinus</taxon>
    </lineage>
</organism>
<dbReference type="AlphaFoldDB" id="A0AA88TPQ8"/>
<comment type="caution">
    <text evidence="1">The sequence shown here is derived from an EMBL/GenBank/DDBJ whole genome shotgun (WGS) entry which is preliminary data.</text>
</comment>
<reference evidence="1" key="1">
    <citation type="submission" date="2023-08" db="EMBL/GenBank/DDBJ databases">
        <title>Chromosome-level Genome Assembly of mud carp (Cirrhinus molitorella).</title>
        <authorList>
            <person name="Liu H."/>
        </authorList>
    </citation>
    <scope>NUCLEOTIDE SEQUENCE</scope>
    <source>
        <strain evidence="1">Prfri</strain>
        <tissue evidence="1">Muscle</tissue>
    </source>
</reference>
<dbReference type="Proteomes" id="UP001187343">
    <property type="component" value="Unassembled WGS sequence"/>
</dbReference>
<accession>A0AA88TPQ8</accession>